<evidence type="ECO:0000256" key="2">
    <source>
        <dbReference type="ARBA" id="ARBA00011255"/>
    </source>
</evidence>
<evidence type="ECO:0000256" key="1">
    <source>
        <dbReference type="ARBA" id="ARBA00009764"/>
    </source>
</evidence>
<evidence type="ECO:0000256" key="5">
    <source>
        <dbReference type="RuleBase" id="RU362066"/>
    </source>
</evidence>
<keyword evidence="5" id="KW-0964">Secreted</keyword>
<organism evidence="8 9">
    <name type="scientific">Bdellovibrio bacteriovorus</name>
    <dbReference type="NCBI Taxonomy" id="959"/>
    <lineage>
        <taxon>Bacteria</taxon>
        <taxon>Pseudomonadati</taxon>
        <taxon>Bdellovibrionota</taxon>
        <taxon>Bdellovibrionia</taxon>
        <taxon>Bdellovibrionales</taxon>
        <taxon>Pseudobdellovibrionaceae</taxon>
        <taxon>Bdellovibrio</taxon>
    </lineage>
</organism>
<evidence type="ECO:0000259" key="6">
    <source>
        <dbReference type="Pfam" id="PF02465"/>
    </source>
</evidence>
<protein>
    <recommendedName>
        <fullName evidence="5">Flagellar hook-associated protein 2</fullName>
        <shortName evidence="5">HAP2</shortName>
    </recommendedName>
    <alternativeName>
        <fullName evidence="5">Flagellar cap protein</fullName>
    </alternativeName>
</protein>
<feature type="domain" description="Flagellar hook-associated protein 2 N-terminal" evidence="6">
    <location>
        <begin position="16"/>
        <end position="106"/>
    </location>
</feature>
<gene>
    <name evidence="8" type="ORF">B9G79_15365</name>
</gene>
<dbReference type="Pfam" id="PF07195">
    <property type="entry name" value="FliD_C"/>
    <property type="match status" value="1"/>
</dbReference>
<dbReference type="AlphaFoldDB" id="A0A1Z3NBJ2"/>
<feature type="domain" description="Flagellar hook-associated protein 2 C-terminal" evidence="7">
    <location>
        <begin position="213"/>
        <end position="442"/>
    </location>
</feature>
<dbReference type="GO" id="GO:0071973">
    <property type="term" value="P:bacterial-type flagellum-dependent cell motility"/>
    <property type="evidence" value="ECO:0007669"/>
    <property type="project" value="TreeGrafter"/>
</dbReference>
<evidence type="ECO:0000259" key="7">
    <source>
        <dbReference type="Pfam" id="PF07195"/>
    </source>
</evidence>
<accession>A0A1Z3NBJ2</accession>
<comment type="subunit">
    <text evidence="2 5">Homopentamer.</text>
</comment>
<comment type="similarity">
    <text evidence="1 5">Belongs to the FliD family.</text>
</comment>
<dbReference type="GO" id="GO:0009424">
    <property type="term" value="C:bacterial-type flagellum hook"/>
    <property type="evidence" value="ECO:0007669"/>
    <property type="project" value="UniProtKB-UniRule"/>
</dbReference>
<dbReference type="GO" id="GO:0007155">
    <property type="term" value="P:cell adhesion"/>
    <property type="evidence" value="ECO:0007669"/>
    <property type="project" value="InterPro"/>
</dbReference>
<dbReference type="GO" id="GO:0005576">
    <property type="term" value="C:extracellular region"/>
    <property type="evidence" value="ECO:0007669"/>
    <property type="project" value="UniProtKB-SubCell"/>
</dbReference>
<name>A0A1Z3NBJ2_BDEBC</name>
<dbReference type="InterPro" id="IPR010809">
    <property type="entry name" value="FliD_C"/>
</dbReference>
<dbReference type="GO" id="GO:0009421">
    <property type="term" value="C:bacterial-type flagellum filament cap"/>
    <property type="evidence" value="ECO:0007669"/>
    <property type="project" value="InterPro"/>
</dbReference>
<feature type="coiled-coil region" evidence="5">
    <location>
        <begin position="398"/>
        <end position="443"/>
    </location>
</feature>
<dbReference type="InterPro" id="IPR003481">
    <property type="entry name" value="FliD_N"/>
</dbReference>
<evidence type="ECO:0000313" key="9">
    <source>
        <dbReference type="Proteomes" id="UP000197003"/>
    </source>
</evidence>
<keyword evidence="8" id="KW-0282">Flagellum</keyword>
<dbReference type="OrthoDB" id="8478141at2"/>
<dbReference type="Proteomes" id="UP000197003">
    <property type="component" value="Chromosome"/>
</dbReference>
<dbReference type="EMBL" id="CP020946">
    <property type="protein sequence ID" value="ASD64842.1"/>
    <property type="molecule type" value="Genomic_DNA"/>
</dbReference>
<keyword evidence="3 5" id="KW-0175">Coiled coil</keyword>
<dbReference type="PANTHER" id="PTHR30288:SF0">
    <property type="entry name" value="FLAGELLAR HOOK-ASSOCIATED PROTEIN 2"/>
    <property type="match status" value="1"/>
</dbReference>
<keyword evidence="8" id="KW-0966">Cell projection</keyword>
<proteinExistence type="inferred from homology"/>
<dbReference type="InterPro" id="IPR040026">
    <property type="entry name" value="FliD"/>
</dbReference>
<evidence type="ECO:0000313" key="8">
    <source>
        <dbReference type="EMBL" id="ASD64842.1"/>
    </source>
</evidence>
<comment type="subcellular location">
    <subcellularLocation>
        <location evidence="5">Secreted</location>
    </subcellularLocation>
    <subcellularLocation>
        <location evidence="5">Bacterial flagellum</location>
    </subcellularLocation>
</comment>
<keyword evidence="8" id="KW-0969">Cilium</keyword>
<dbReference type="PANTHER" id="PTHR30288">
    <property type="entry name" value="FLAGELLAR CAP/ASSEMBLY PROTEIN FLID"/>
    <property type="match status" value="1"/>
</dbReference>
<evidence type="ECO:0000256" key="3">
    <source>
        <dbReference type="ARBA" id="ARBA00023054"/>
    </source>
</evidence>
<reference evidence="8 9" key="1">
    <citation type="submission" date="2017-04" db="EMBL/GenBank/DDBJ databases">
        <title>Whole genome sequence of Bdellovibrio bacteriovorus strain SSB218315.</title>
        <authorList>
            <person name="Oyedara O."/>
            <person name="Rodriguez-Perez M.A."/>
        </authorList>
    </citation>
    <scope>NUCLEOTIDE SEQUENCE [LARGE SCALE GENOMIC DNA]</scope>
    <source>
        <strain evidence="8 9">SSB218315</strain>
    </source>
</reference>
<dbReference type="Pfam" id="PF02465">
    <property type="entry name" value="FliD_N"/>
    <property type="match status" value="1"/>
</dbReference>
<evidence type="ECO:0000256" key="4">
    <source>
        <dbReference type="ARBA" id="ARBA00023143"/>
    </source>
</evidence>
<sequence>MAGIRITGMASGLPPNIVEQLMDAERIPVKQMEAGRAKQEDKLKLVQDLESKVNDITKNLGELTSSSGFVDKKFLSGDPNVVEGQVDPQMAIPGEYSVEVVQLAQKPAAMSNGFPDKDQTQIGVGYIKFETPEGTKEVYINGSNSTLEGVMKQINAANVGLKAQVLEDRKDQENPFKLLVSGLSTGNDSQVTFPKIYLLDGDQDMYFEESRKAQNAKVKVDGFEIELPDNKSTDLVPGVTLDFKSAAPGREIRLSVKENLEVISGKIKSFVDAYNGALDFIQKQSKLQAGNGKNPSLGPLGGDGMLRSIENSLRRVILNPQMGVESPIRRVGELGIEFNRNGTLNFSQDKFNKVLQANPQGVAAFLRGDGFNTGFVATVKREIGNLVNGQFGTISNRKRGLEDRIKQVNNRIETKERQLERKEDSLRRKFADLEQKMSDLNAQQARFAAMAPKA</sequence>
<keyword evidence="4 5" id="KW-0975">Bacterial flagellum</keyword>
<comment type="function">
    <text evidence="5">Required for morphogenesis and for the elongation of the flagellar filament by facilitating polymerization of the flagellin monomers at the tip of growing filament. Forms a capping structure, which prevents flagellin subunits (transported through the central channel of the flagellum) from leaking out without polymerization at the distal end.</text>
</comment>